<dbReference type="PRINTS" id="PR00723">
    <property type="entry name" value="SUBTILISIN"/>
</dbReference>
<evidence type="ECO:0000313" key="8">
    <source>
        <dbReference type="EMBL" id="PMD59654.1"/>
    </source>
</evidence>
<dbReference type="InterPro" id="IPR051048">
    <property type="entry name" value="Peptidase_S8/S53_subtilisin"/>
</dbReference>
<dbReference type="InterPro" id="IPR029058">
    <property type="entry name" value="AB_hydrolase_fold"/>
</dbReference>
<evidence type="ECO:0000256" key="4">
    <source>
        <dbReference type="ARBA" id="ARBA00022825"/>
    </source>
</evidence>
<feature type="active site" description="Charge relay system" evidence="5">
    <location>
        <position position="288"/>
    </location>
</feature>
<dbReference type="OrthoDB" id="206201at2759"/>
<dbReference type="GO" id="GO:0006508">
    <property type="term" value="P:proteolysis"/>
    <property type="evidence" value="ECO:0007669"/>
    <property type="project" value="UniProtKB-KW"/>
</dbReference>
<dbReference type="EMBL" id="KZ613813">
    <property type="protein sequence ID" value="PMD59654.1"/>
    <property type="molecule type" value="Genomic_DNA"/>
</dbReference>
<reference evidence="8 9" key="1">
    <citation type="submission" date="2016-04" db="EMBL/GenBank/DDBJ databases">
        <title>A degradative enzymes factory behind the ericoid mycorrhizal symbiosis.</title>
        <authorList>
            <consortium name="DOE Joint Genome Institute"/>
            <person name="Martino E."/>
            <person name="Morin E."/>
            <person name="Grelet G."/>
            <person name="Kuo A."/>
            <person name="Kohler A."/>
            <person name="Daghino S."/>
            <person name="Barry K."/>
            <person name="Choi C."/>
            <person name="Cichocki N."/>
            <person name="Clum A."/>
            <person name="Copeland A."/>
            <person name="Hainaut M."/>
            <person name="Haridas S."/>
            <person name="Labutti K."/>
            <person name="Lindquist E."/>
            <person name="Lipzen A."/>
            <person name="Khouja H.-R."/>
            <person name="Murat C."/>
            <person name="Ohm R."/>
            <person name="Olson A."/>
            <person name="Spatafora J."/>
            <person name="Veneault-Fourrey C."/>
            <person name="Henrissat B."/>
            <person name="Grigoriev I."/>
            <person name="Martin F."/>
            <person name="Perotto S."/>
        </authorList>
    </citation>
    <scope>NUCLEOTIDE SEQUENCE [LARGE SCALE GENOMIC DNA]</scope>
    <source>
        <strain evidence="8 9">E</strain>
    </source>
</reference>
<dbReference type="SUPFAM" id="SSF53474">
    <property type="entry name" value="alpha/beta-Hydrolases"/>
    <property type="match status" value="1"/>
</dbReference>
<name>A0A2J6T9E4_9HELO</name>
<feature type="domain" description="Peptidase S8/S53" evidence="7">
    <location>
        <begin position="284"/>
        <end position="531"/>
    </location>
</feature>
<proteinExistence type="inferred from homology"/>
<sequence>MCKPGVVLLLISYASVVAVHGLGGHRIYSWTDGPNDSWLTEFANTHHQPAAVYTYGYPSGASHTTVAQDLIRELDIVRLLSCSQHIAKNHTAILANTRAVFFFGVQHRGMPVATLEWARFMLRLVGVFGGTSLSKGRDAAIYPSRNELTRMVEAFPRISSGFEIFTLIHTLKSGVFDLVVGDLPDNLLGPPNERVIYINATYANTCKHSRGHKDSDVGKIIEAARRTISDLDQDSQTPHWSSDQLRRFDQEESVPGQQWFRDLELGTQRVIQDRRKKNFRRSRIAIIDSGIDKRHSAFSSAVQESRIVSMSFVHGLPGDQDNCGHGTHAAHSILKTCPQCTLFIARVYDQGTAEEFESNANAIAQAIRWAIEENVDIISMSFGYQVENRVIKKAIRDAFHHGIILFAAASNSGVNPRFPVAFPANLRQVICIHSTDGDGYPSPRNPPATPDCSLAVLGEGVAAAWPSQLFTDGNDLQRVASGSSVATAIAAGLAALVLEYAAQNDAKLAKVQEWERLRHCDEMRKVFMNMAREQDKYQSVAPSSLFDYHGERMYERISGRISDVLDSL</sequence>
<dbReference type="InterPro" id="IPR000209">
    <property type="entry name" value="Peptidase_S8/S53_dom"/>
</dbReference>
<gene>
    <name evidence="8" type="ORF">K444DRAFT_663710</name>
</gene>
<dbReference type="Proteomes" id="UP000235371">
    <property type="component" value="Unassembled WGS sequence"/>
</dbReference>
<evidence type="ECO:0000259" key="7">
    <source>
        <dbReference type="Pfam" id="PF00082"/>
    </source>
</evidence>
<dbReference type="PANTHER" id="PTHR43399:SF4">
    <property type="entry name" value="CELL WALL-ASSOCIATED PROTEASE"/>
    <property type="match status" value="1"/>
</dbReference>
<dbReference type="AlphaFoldDB" id="A0A2J6T9E4"/>
<dbReference type="PROSITE" id="PS51892">
    <property type="entry name" value="SUBTILASE"/>
    <property type="match status" value="1"/>
</dbReference>
<keyword evidence="4 5" id="KW-0720">Serine protease</keyword>
<feature type="active site" description="Charge relay system" evidence="5">
    <location>
        <position position="484"/>
    </location>
</feature>
<dbReference type="RefSeq" id="XP_024736558.1">
    <property type="nucleotide sequence ID" value="XM_024886865.1"/>
</dbReference>
<evidence type="ECO:0000256" key="2">
    <source>
        <dbReference type="ARBA" id="ARBA00022670"/>
    </source>
</evidence>
<dbReference type="SUPFAM" id="SSF52743">
    <property type="entry name" value="Subtilisin-like"/>
    <property type="match status" value="1"/>
</dbReference>
<protein>
    <submittedName>
        <fullName evidence="8">Subtilisin-like protein</fullName>
    </submittedName>
</protein>
<dbReference type="InParanoid" id="A0A2J6T9E4"/>
<dbReference type="GeneID" id="36594942"/>
<keyword evidence="3 5" id="KW-0378">Hydrolase</keyword>
<dbReference type="InterPro" id="IPR015500">
    <property type="entry name" value="Peptidase_S8_subtilisin-rel"/>
</dbReference>
<dbReference type="GO" id="GO:0004252">
    <property type="term" value="F:serine-type endopeptidase activity"/>
    <property type="evidence" value="ECO:0007669"/>
    <property type="project" value="UniProtKB-UniRule"/>
</dbReference>
<evidence type="ECO:0000256" key="1">
    <source>
        <dbReference type="ARBA" id="ARBA00011073"/>
    </source>
</evidence>
<feature type="signal peptide" evidence="6">
    <location>
        <begin position="1"/>
        <end position="18"/>
    </location>
</feature>
<evidence type="ECO:0000313" key="9">
    <source>
        <dbReference type="Proteomes" id="UP000235371"/>
    </source>
</evidence>
<dbReference type="PANTHER" id="PTHR43399">
    <property type="entry name" value="SUBTILISIN-RELATED"/>
    <property type="match status" value="1"/>
</dbReference>
<dbReference type="Gene3D" id="3.40.50.200">
    <property type="entry name" value="Peptidase S8/S53 domain"/>
    <property type="match status" value="1"/>
</dbReference>
<organism evidence="8 9">
    <name type="scientific">Hyaloscypha bicolor E</name>
    <dbReference type="NCBI Taxonomy" id="1095630"/>
    <lineage>
        <taxon>Eukaryota</taxon>
        <taxon>Fungi</taxon>
        <taxon>Dikarya</taxon>
        <taxon>Ascomycota</taxon>
        <taxon>Pezizomycotina</taxon>
        <taxon>Leotiomycetes</taxon>
        <taxon>Helotiales</taxon>
        <taxon>Hyaloscyphaceae</taxon>
        <taxon>Hyaloscypha</taxon>
        <taxon>Hyaloscypha bicolor</taxon>
    </lineage>
</organism>
<dbReference type="InterPro" id="IPR036852">
    <property type="entry name" value="Peptidase_S8/S53_dom_sf"/>
</dbReference>
<comment type="similarity">
    <text evidence="1 5">Belongs to the peptidase S8 family.</text>
</comment>
<dbReference type="Pfam" id="PF00082">
    <property type="entry name" value="Peptidase_S8"/>
    <property type="match status" value="1"/>
</dbReference>
<keyword evidence="6" id="KW-0732">Signal</keyword>
<evidence type="ECO:0000256" key="5">
    <source>
        <dbReference type="PROSITE-ProRule" id="PRU01240"/>
    </source>
</evidence>
<evidence type="ECO:0000256" key="6">
    <source>
        <dbReference type="SAM" id="SignalP"/>
    </source>
</evidence>
<accession>A0A2J6T9E4</accession>
<feature type="chain" id="PRO_5014430760" evidence="6">
    <location>
        <begin position="19"/>
        <end position="568"/>
    </location>
</feature>
<dbReference type="STRING" id="1095630.A0A2J6T9E4"/>
<feature type="active site" description="Charge relay system" evidence="5">
    <location>
        <position position="325"/>
    </location>
</feature>
<evidence type="ECO:0000256" key="3">
    <source>
        <dbReference type="ARBA" id="ARBA00022801"/>
    </source>
</evidence>
<keyword evidence="2 5" id="KW-0645">Protease</keyword>
<keyword evidence="9" id="KW-1185">Reference proteome</keyword>